<evidence type="ECO:0000256" key="2">
    <source>
        <dbReference type="SAM" id="MobiDB-lite"/>
    </source>
</evidence>
<feature type="compositionally biased region" description="Basic and acidic residues" evidence="2">
    <location>
        <begin position="76"/>
        <end position="108"/>
    </location>
</feature>
<sequence length="953" mass="112898">MLYESQQMQNSLLKIDKEQPVLDQIVQYTKQFQLQFSSYKNDLQTYVNQQNQLINSNQQKQQIKQNENLEEDEEDQKQQENKDEKEEKKKLQDSQAKNSEKVTFKNENEINSNSKTDNFLSALSPEQLLETVNQLQQSTLAYKDVILNNEKEIEKSMLRRFSYTRHNPPTYSELKKFSKFLCSNVEEFAQAFNELIQANKKADNDENEDEKLDKINENKEENNQKLDTMFIKTGILNFNLLLNKLQEHCQVLWEIEDNKQEIETLINEPRSFHMENSQISQISNQSSSLDYDDKNEHLKIQKQMNKENQKIKSLEKKLGKYCEELCCEFCLSQGPHNNRLHRIENLGVFQKQQTENLQKLITEKLGSKREKLYNQVEKMQEILGQIEKESSVIQKDADLQFDGIISRLQISGGNKLSVLQNDISQLQRQINDIEDITTVFDRLIVSNDQINFLFFFKKINKEVERLQSIHFNPEIKHYPYDLPRELSQIKIQLQQLQSNEQILAFKSQIIYQLKQRSKESIEKIKETTNSKFQKEFDYWIDLTERLTHSFSGYNMICHFCCELMSHKSINAPCQRNKSYRPDPNFIGYTEKMPSKDFYGCKRHFFARPIDLYRFPQLGHIERLESGDILIGYNIQEIKKAHNRKINKALGRVQKGYVNVIQFEYILNNTLGLDEKETYSLTRFVLEREPEQKSLNSLERPFMPVGRPSGLGSSPYSSYNNIYENYDQKNQNVKKLNKKNQFIDFKMFISLIDDQKSLEQIAQQQINVERIRSQQNEFFVHIPESDQYLDEENDNLNENQTKQPYSPYQSYKNRSQSPVQNQKNSYFMKNENLKNKGSSYSQGNIYSNQKQDYNQNNSQNNGGYSYIYPSQFHNHDLNATLKANQISQQKDMSYYNNQNQNQNVKGYQQNNNFEKTQQFKKQVHFKQENQTYQPLNASTNNYLKGFNYTGEYKY</sequence>
<gene>
    <name evidence="3" type="ORF">PPERSA_06967</name>
</gene>
<keyword evidence="1" id="KW-0175">Coiled coil</keyword>
<feature type="compositionally biased region" description="Polar residues" evidence="2">
    <location>
        <begin position="799"/>
        <end position="820"/>
    </location>
</feature>
<feature type="coiled-coil region" evidence="1">
    <location>
        <begin position="188"/>
        <end position="224"/>
    </location>
</feature>
<feature type="compositionally biased region" description="Low complexity" evidence="2">
    <location>
        <begin position="845"/>
        <end position="861"/>
    </location>
</feature>
<dbReference type="AlphaFoldDB" id="A0A0V0QZM6"/>
<proteinExistence type="predicted"/>
<evidence type="ECO:0000256" key="1">
    <source>
        <dbReference type="SAM" id="Coils"/>
    </source>
</evidence>
<feature type="region of interest" description="Disordered" evidence="2">
    <location>
        <begin position="832"/>
        <end position="861"/>
    </location>
</feature>
<evidence type="ECO:0000313" key="4">
    <source>
        <dbReference type="Proteomes" id="UP000054937"/>
    </source>
</evidence>
<keyword evidence="4" id="KW-1185">Reference proteome</keyword>
<dbReference type="EMBL" id="LDAU01000084">
    <property type="protein sequence ID" value="KRX07352.1"/>
    <property type="molecule type" value="Genomic_DNA"/>
</dbReference>
<feature type="compositionally biased region" description="Low complexity" evidence="2">
    <location>
        <begin position="57"/>
        <end position="66"/>
    </location>
</feature>
<dbReference type="Proteomes" id="UP000054937">
    <property type="component" value="Unassembled WGS sequence"/>
</dbReference>
<feature type="coiled-coil region" evidence="1">
    <location>
        <begin position="297"/>
        <end position="324"/>
    </location>
</feature>
<comment type="caution">
    <text evidence="3">The sequence shown here is derived from an EMBL/GenBank/DDBJ whole genome shotgun (WGS) entry which is preliminary data.</text>
</comment>
<organism evidence="3 4">
    <name type="scientific">Pseudocohnilembus persalinus</name>
    <name type="common">Ciliate</name>
    <dbReference type="NCBI Taxonomy" id="266149"/>
    <lineage>
        <taxon>Eukaryota</taxon>
        <taxon>Sar</taxon>
        <taxon>Alveolata</taxon>
        <taxon>Ciliophora</taxon>
        <taxon>Intramacronucleata</taxon>
        <taxon>Oligohymenophorea</taxon>
        <taxon>Scuticociliatia</taxon>
        <taxon>Philasterida</taxon>
        <taxon>Pseudocohnilembidae</taxon>
        <taxon>Pseudocohnilembus</taxon>
    </lineage>
</organism>
<accession>A0A0V0QZM6</accession>
<dbReference type="OrthoDB" id="342730at2759"/>
<protein>
    <submittedName>
        <fullName evidence="3">Uncharacterized protein</fullName>
    </submittedName>
</protein>
<feature type="region of interest" description="Disordered" evidence="2">
    <location>
        <begin position="796"/>
        <end position="820"/>
    </location>
</feature>
<feature type="region of interest" description="Disordered" evidence="2">
    <location>
        <begin position="57"/>
        <end position="117"/>
    </location>
</feature>
<name>A0A0V0QZM6_PSEPJ</name>
<evidence type="ECO:0000313" key="3">
    <source>
        <dbReference type="EMBL" id="KRX07352.1"/>
    </source>
</evidence>
<reference evidence="3 4" key="1">
    <citation type="journal article" date="2015" name="Sci. Rep.">
        <title>Genome of the facultative scuticociliatosis pathogen Pseudocohnilembus persalinus provides insight into its virulence through horizontal gene transfer.</title>
        <authorList>
            <person name="Xiong J."/>
            <person name="Wang G."/>
            <person name="Cheng J."/>
            <person name="Tian M."/>
            <person name="Pan X."/>
            <person name="Warren A."/>
            <person name="Jiang C."/>
            <person name="Yuan D."/>
            <person name="Miao W."/>
        </authorList>
    </citation>
    <scope>NUCLEOTIDE SEQUENCE [LARGE SCALE GENOMIC DNA]</scope>
    <source>
        <strain evidence="3">36N120E</strain>
    </source>
</reference>
<feature type="compositionally biased region" description="Polar residues" evidence="2">
    <location>
        <begin position="834"/>
        <end position="844"/>
    </location>
</feature>
<dbReference type="InParanoid" id="A0A0V0QZM6"/>